<dbReference type="InterPro" id="IPR035976">
    <property type="entry name" value="Sushi/SCR/CCP_sf"/>
</dbReference>
<feature type="disulfide bond" evidence="2">
    <location>
        <begin position="173"/>
        <end position="191"/>
    </location>
</feature>
<dbReference type="SMART" id="SM00020">
    <property type="entry name" value="Tryp_SPc"/>
    <property type="match status" value="1"/>
</dbReference>
<dbReference type="InterPro" id="IPR002172">
    <property type="entry name" value="LDrepeatLR_classA_rpt"/>
</dbReference>
<dbReference type="PRINTS" id="PR00261">
    <property type="entry name" value="LDLRECEPTOR"/>
</dbReference>
<dbReference type="CDD" id="cd00190">
    <property type="entry name" value="Tryp_SPc"/>
    <property type="match status" value="1"/>
</dbReference>
<dbReference type="CDD" id="cd00112">
    <property type="entry name" value="LDLa"/>
    <property type="match status" value="4"/>
</dbReference>
<dbReference type="InterPro" id="IPR001254">
    <property type="entry name" value="Trypsin_dom"/>
</dbReference>
<organism evidence="8">
    <name type="scientific">Panstrongylus lignarius</name>
    <dbReference type="NCBI Taxonomy" id="156445"/>
    <lineage>
        <taxon>Eukaryota</taxon>
        <taxon>Metazoa</taxon>
        <taxon>Ecdysozoa</taxon>
        <taxon>Arthropoda</taxon>
        <taxon>Hexapoda</taxon>
        <taxon>Insecta</taxon>
        <taxon>Pterygota</taxon>
        <taxon>Neoptera</taxon>
        <taxon>Paraneoptera</taxon>
        <taxon>Hemiptera</taxon>
        <taxon>Heteroptera</taxon>
        <taxon>Panheteroptera</taxon>
        <taxon>Cimicomorpha</taxon>
        <taxon>Reduviidae</taxon>
        <taxon>Triatominae</taxon>
        <taxon>Panstrongylus</taxon>
    </lineage>
</organism>
<feature type="disulfide bond" evidence="2">
    <location>
        <begin position="166"/>
        <end position="178"/>
    </location>
</feature>
<evidence type="ECO:0000259" key="7">
    <source>
        <dbReference type="PROSITE" id="PS50923"/>
    </source>
</evidence>
<evidence type="ECO:0000259" key="6">
    <source>
        <dbReference type="PROSITE" id="PS50240"/>
    </source>
</evidence>
<feature type="disulfide bond" evidence="2">
    <location>
        <begin position="41"/>
        <end position="59"/>
    </location>
</feature>
<dbReference type="InterPro" id="IPR043504">
    <property type="entry name" value="Peptidase_S1_PA_chymotrypsin"/>
</dbReference>
<evidence type="ECO:0000256" key="5">
    <source>
        <dbReference type="SAM" id="SignalP"/>
    </source>
</evidence>
<dbReference type="PROSITE" id="PS50068">
    <property type="entry name" value="LDLRA_2"/>
    <property type="match status" value="4"/>
</dbReference>
<feature type="domain" description="Sushi" evidence="7">
    <location>
        <begin position="240"/>
        <end position="299"/>
    </location>
</feature>
<dbReference type="PANTHER" id="PTHR24252:SF7">
    <property type="entry name" value="HYALIN"/>
    <property type="match status" value="1"/>
</dbReference>
<dbReference type="SUPFAM" id="SSF57535">
    <property type="entry name" value="Complement control module/SCR domain"/>
    <property type="match status" value="1"/>
</dbReference>
<dbReference type="PROSITE" id="PS50240">
    <property type="entry name" value="TRYPSIN_DOM"/>
    <property type="match status" value="1"/>
</dbReference>
<feature type="disulfide bond" evidence="2">
    <location>
        <begin position="84"/>
        <end position="102"/>
    </location>
</feature>
<sequence>MLTVWYLTILLFGSSYSLETSLNSTFRFRRQTRCLGDQFRCKNGQCIESYAVCDGETNCRDGTDETQAVCSKLNLQCPSFAFRCTYGACVDKHKKCDGKQDCADNSDELLPECKNVAQPISDGICKDGEFKCLSGQCVDEFSVCDGNRDCDDGSDETITQCVNIRCPDFSFQCAYGACIDKNKRCNNVDDCSDASDEDEELCQSVKKPKPVKPKPTPPTSTQRGGCTLPDYPEGGRYIVKVCASQQQNNAKCSRGPGSLVPLNSVLSYECSRGYILPESGRNVFCFNGAWDPEPPQCLKQCKPLVSDSMDLECFYRGEPVRCDRPINPGTKVRPRCKVAYHISDPSVSFIETECLSDGTWEVPLFRCVPDCGKPNANVERPLISHGTKTEVGEYPWHAGLYLRIKGVWEHACGGTIISPYIILTAAHCVYEEAVEKVRNARDMKVAVGKYRRDWNVIDKYEQRLDVKEVIPQRAYRGKSNSYEQDIAVLDLEKSIVLSMVVLPACVDWLAEGNFYLGMLGTVVGWGLNENKTPTEVLEKTRLPYYDYDSCRRESPPEFLRFITYDKFCAGYSNGTGVQPGDSGGGLTFVRNKQHYVYGIVSLKLRNEDTFAAFTNVTEHIDWLENVVKALKPHHSN</sequence>
<dbReference type="SMART" id="SM00032">
    <property type="entry name" value="CCP"/>
    <property type="match status" value="1"/>
</dbReference>
<proteinExistence type="predicted"/>
<evidence type="ECO:0000256" key="1">
    <source>
        <dbReference type="ARBA" id="ARBA00023157"/>
    </source>
</evidence>
<feature type="disulfide bond" evidence="3">
    <location>
        <begin position="242"/>
        <end position="285"/>
    </location>
</feature>
<protein>
    <submittedName>
        <fullName evidence="8">Putative serine protease nudel-like isoform x1</fullName>
    </submittedName>
</protein>
<dbReference type="Gene3D" id="4.10.400.10">
    <property type="entry name" value="Low-density Lipoprotein Receptor"/>
    <property type="match status" value="4"/>
</dbReference>
<feature type="disulfide bond" evidence="2">
    <location>
        <begin position="34"/>
        <end position="46"/>
    </location>
</feature>
<reference evidence="8" key="1">
    <citation type="journal article" date="2018" name="PLoS Negl. Trop. Dis.">
        <title>An insight into the salivary gland and fat body transcriptome of Panstrongylus lignarius (Hemiptera: Heteroptera), the main vector of Chagas disease in Peru.</title>
        <authorList>
            <person name="Nevoa J.C."/>
            <person name="Mendes M.T."/>
            <person name="da Silva M.V."/>
            <person name="Soares S.C."/>
            <person name="Oliveira C.J.F."/>
            <person name="Ribeiro J.M.C."/>
        </authorList>
    </citation>
    <scope>NUCLEOTIDE SEQUENCE</scope>
</reference>
<dbReference type="PROSITE" id="PS01209">
    <property type="entry name" value="LDLRA_1"/>
    <property type="match status" value="3"/>
</dbReference>
<dbReference type="Pfam" id="PF00084">
    <property type="entry name" value="Sushi"/>
    <property type="match status" value="1"/>
</dbReference>
<keyword evidence="5" id="KW-0732">Signal</keyword>
<evidence type="ECO:0000256" key="4">
    <source>
        <dbReference type="SAM" id="MobiDB-lite"/>
    </source>
</evidence>
<dbReference type="AlphaFoldDB" id="A0A224X923"/>
<dbReference type="InterPro" id="IPR018114">
    <property type="entry name" value="TRYPSIN_HIS"/>
</dbReference>
<name>A0A224X923_9HEMI</name>
<keyword evidence="8" id="KW-0378">Hydrolase</keyword>
<feature type="region of interest" description="Disordered" evidence="4">
    <location>
        <begin position="202"/>
        <end position="226"/>
    </location>
</feature>
<evidence type="ECO:0000256" key="3">
    <source>
        <dbReference type="PROSITE-ProRule" id="PRU00302"/>
    </source>
</evidence>
<feature type="disulfide bond" evidence="2">
    <location>
        <begin position="132"/>
        <end position="150"/>
    </location>
</feature>
<dbReference type="SUPFAM" id="SSF50494">
    <property type="entry name" value="Trypsin-like serine proteases"/>
    <property type="match status" value="1"/>
</dbReference>
<dbReference type="InterPro" id="IPR036055">
    <property type="entry name" value="LDL_receptor-like_sf"/>
</dbReference>
<dbReference type="SUPFAM" id="SSF57424">
    <property type="entry name" value="LDL receptor-like module"/>
    <property type="match status" value="4"/>
</dbReference>
<dbReference type="InterPro" id="IPR023415">
    <property type="entry name" value="LDLR_class-A_CS"/>
</dbReference>
<dbReference type="GO" id="GO:0006508">
    <property type="term" value="P:proteolysis"/>
    <property type="evidence" value="ECO:0007669"/>
    <property type="project" value="UniProtKB-KW"/>
</dbReference>
<dbReference type="InterPro" id="IPR009003">
    <property type="entry name" value="Peptidase_S1_PA"/>
</dbReference>
<feature type="disulfide bond" evidence="2">
    <location>
        <begin position="125"/>
        <end position="137"/>
    </location>
</feature>
<keyword evidence="3" id="KW-0768">Sushi</keyword>
<feature type="chain" id="PRO_5012849975" evidence="5">
    <location>
        <begin position="18"/>
        <end position="636"/>
    </location>
</feature>
<dbReference type="Gene3D" id="2.40.10.10">
    <property type="entry name" value="Trypsin-like serine proteases"/>
    <property type="match status" value="1"/>
</dbReference>
<dbReference type="EMBL" id="GFTR01007569">
    <property type="protein sequence ID" value="JAW08857.1"/>
    <property type="molecule type" value="Transcribed_RNA"/>
</dbReference>
<comment type="caution">
    <text evidence="2">Lacks conserved residue(s) required for the propagation of feature annotation.</text>
</comment>
<feature type="signal peptide" evidence="5">
    <location>
        <begin position="1"/>
        <end position="17"/>
    </location>
</feature>
<evidence type="ECO:0000256" key="2">
    <source>
        <dbReference type="PROSITE-ProRule" id="PRU00124"/>
    </source>
</evidence>
<dbReference type="GO" id="GO:0004252">
    <property type="term" value="F:serine-type endopeptidase activity"/>
    <property type="evidence" value="ECO:0007669"/>
    <property type="project" value="InterPro"/>
</dbReference>
<dbReference type="Pfam" id="PF00057">
    <property type="entry name" value="Ldl_recept_a"/>
    <property type="match status" value="4"/>
</dbReference>
<evidence type="ECO:0000313" key="8">
    <source>
        <dbReference type="EMBL" id="JAW08857.1"/>
    </source>
</evidence>
<dbReference type="Pfam" id="PF00089">
    <property type="entry name" value="Trypsin"/>
    <property type="match status" value="1"/>
</dbReference>
<dbReference type="CDD" id="cd00033">
    <property type="entry name" value="CCP"/>
    <property type="match status" value="1"/>
</dbReference>
<feature type="domain" description="Peptidase S1" evidence="6">
    <location>
        <begin position="383"/>
        <end position="628"/>
    </location>
</feature>
<keyword evidence="8" id="KW-0645">Protease</keyword>
<dbReference type="SMART" id="SM00192">
    <property type="entry name" value="LDLa"/>
    <property type="match status" value="4"/>
</dbReference>
<dbReference type="Gene3D" id="2.10.70.10">
    <property type="entry name" value="Complement Module, domain 1"/>
    <property type="match status" value="1"/>
</dbReference>
<dbReference type="PROSITE" id="PS50923">
    <property type="entry name" value="SUSHI"/>
    <property type="match status" value="1"/>
</dbReference>
<dbReference type="FunFam" id="2.40.10.10:FF:000068">
    <property type="entry name" value="transmembrane protease serine 2"/>
    <property type="match status" value="1"/>
</dbReference>
<dbReference type="PANTHER" id="PTHR24252">
    <property type="entry name" value="ACROSIN-RELATED"/>
    <property type="match status" value="1"/>
</dbReference>
<keyword evidence="1 3" id="KW-1015">Disulfide bond</keyword>
<dbReference type="PROSITE" id="PS00134">
    <property type="entry name" value="TRYPSIN_HIS"/>
    <property type="match status" value="1"/>
</dbReference>
<feature type="disulfide bond" evidence="3">
    <location>
        <begin position="270"/>
        <end position="297"/>
    </location>
</feature>
<accession>A0A224X923</accession>
<feature type="disulfide bond" evidence="2">
    <location>
        <begin position="77"/>
        <end position="89"/>
    </location>
</feature>
<dbReference type="InterPro" id="IPR000436">
    <property type="entry name" value="Sushi_SCR_CCP_dom"/>
</dbReference>